<evidence type="ECO:0000256" key="6">
    <source>
        <dbReference type="ARBA" id="ARBA00023004"/>
    </source>
</evidence>
<dbReference type="EMBL" id="LVVM01000437">
    <property type="protein sequence ID" value="OJA20703.1"/>
    <property type="molecule type" value="Genomic_DNA"/>
</dbReference>
<gene>
    <name evidence="9" type="ORF">AZE42_06913</name>
</gene>
<dbReference type="Proteomes" id="UP000183567">
    <property type="component" value="Unassembled WGS sequence"/>
</dbReference>
<organism evidence="9 10">
    <name type="scientific">Rhizopogon vesiculosus</name>
    <dbReference type="NCBI Taxonomy" id="180088"/>
    <lineage>
        <taxon>Eukaryota</taxon>
        <taxon>Fungi</taxon>
        <taxon>Dikarya</taxon>
        <taxon>Basidiomycota</taxon>
        <taxon>Agaricomycotina</taxon>
        <taxon>Agaricomycetes</taxon>
        <taxon>Agaricomycetidae</taxon>
        <taxon>Boletales</taxon>
        <taxon>Suillineae</taxon>
        <taxon>Rhizopogonaceae</taxon>
        <taxon>Rhizopogon</taxon>
    </lineage>
</organism>
<accession>A0A1J8QJ86</accession>
<evidence type="ECO:0000256" key="7">
    <source>
        <dbReference type="ARBA" id="ARBA00023033"/>
    </source>
</evidence>
<dbReference type="GO" id="GO:0005506">
    <property type="term" value="F:iron ion binding"/>
    <property type="evidence" value="ECO:0007669"/>
    <property type="project" value="InterPro"/>
</dbReference>
<dbReference type="GO" id="GO:0020037">
    <property type="term" value="F:heme binding"/>
    <property type="evidence" value="ECO:0007669"/>
    <property type="project" value="InterPro"/>
</dbReference>
<dbReference type="InterPro" id="IPR001128">
    <property type="entry name" value="Cyt_P450"/>
</dbReference>
<dbReference type="InterPro" id="IPR017972">
    <property type="entry name" value="Cyt_P450_CS"/>
</dbReference>
<dbReference type="InterPro" id="IPR050364">
    <property type="entry name" value="Cytochrome_P450_fung"/>
</dbReference>
<comment type="similarity">
    <text evidence="2 8">Belongs to the cytochrome P450 family.</text>
</comment>
<dbReference type="Gene3D" id="1.10.630.10">
    <property type="entry name" value="Cytochrome P450"/>
    <property type="match status" value="1"/>
</dbReference>
<keyword evidence="4 8" id="KW-0479">Metal-binding</keyword>
<evidence type="ECO:0000256" key="1">
    <source>
        <dbReference type="ARBA" id="ARBA00001971"/>
    </source>
</evidence>
<dbReference type="AlphaFoldDB" id="A0A1J8QJ86"/>
<comment type="cofactor">
    <cofactor evidence="1">
        <name>heme</name>
        <dbReference type="ChEBI" id="CHEBI:30413"/>
    </cofactor>
</comment>
<dbReference type="PANTHER" id="PTHR46300">
    <property type="entry name" value="P450, PUTATIVE (EUROFUNG)-RELATED-RELATED"/>
    <property type="match status" value="1"/>
</dbReference>
<dbReference type="GO" id="GO:0004497">
    <property type="term" value="F:monooxygenase activity"/>
    <property type="evidence" value="ECO:0007669"/>
    <property type="project" value="UniProtKB-KW"/>
</dbReference>
<evidence type="ECO:0000256" key="8">
    <source>
        <dbReference type="RuleBase" id="RU000461"/>
    </source>
</evidence>
<dbReference type="PANTHER" id="PTHR46300:SF7">
    <property type="entry name" value="P450, PUTATIVE (EUROFUNG)-RELATED"/>
    <property type="match status" value="1"/>
</dbReference>
<name>A0A1J8QJ86_9AGAM</name>
<keyword evidence="10" id="KW-1185">Reference proteome</keyword>
<evidence type="ECO:0000256" key="4">
    <source>
        <dbReference type="ARBA" id="ARBA00022723"/>
    </source>
</evidence>
<dbReference type="GO" id="GO:0016705">
    <property type="term" value="F:oxidoreductase activity, acting on paired donors, with incorporation or reduction of molecular oxygen"/>
    <property type="evidence" value="ECO:0007669"/>
    <property type="project" value="InterPro"/>
</dbReference>
<evidence type="ECO:0008006" key="11">
    <source>
        <dbReference type="Google" id="ProtNLM"/>
    </source>
</evidence>
<dbReference type="Pfam" id="PF00067">
    <property type="entry name" value="p450"/>
    <property type="match status" value="1"/>
</dbReference>
<protein>
    <recommendedName>
        <fullName evidence="11">Cytochrome P450</fullName>
    </recommendedName>
</protein>
<sequence>MTHDETKYPSPDEFRPERFLHEDGSLTSDTVSLGFGWGRRICAGRYLADAALWIAITSFLATFSIHKTLDEYGREIPIIPKFTAGMAVHPETFPCRIVPRFQGASMERLTQLTGLVPDQ</sequence>
<evidence type="ECO:0000256" key="5">
    <source>
        <dbReference type="ARBA" id="ARBA00023002"/>
    </source>
</evidence>
<evidence type="ECO:0000256" key="2">
    <source>
        <dbReference type="ARBA" id="ARBA00010617"/>
    </source>
</evidence>
<keyword evidence="5 8" id="KW-0560">Oxidoreductase</keyword>
<dbReference type="SUPFAM" id="SSF48264">
    <property type="entry name" value="Cytochrome P450"/>
    <property type="match status" value="1"/>
</dbReference>
<dbReference type="PROSITE" id="PS00086">
    <property type="entry name" value="CYTOCHROME_P450"/>
    <property type="match status" value="1"/>
</dbReference>
<dbReference type="OrthoDB" id="2685000at2759"/>
<reference evidence="9 10" key="1">
    <citation type="submission" date="2016-03" db="EMBL/GenBank/DDBJ databases">
        <title>Comparative genomics of the ectomycorrhizal sister species Rhizopogon vinicolor and Rhizopogon vesiculosus (Basidiomycota: Boletales) reveals a divergence of the mating type B locus.</title>
        <authorList>
            <person name="Mujic A.B."/>
            <person name="Kuo A."/>
            <person name="Tritt A."/>
            <person name="Lipzen A."/>
            <person name="Chen C."/>
            <person name="Johnson J."/>
            <person name="Sharma A."/>
            <person name="Barry K."/>
            <person name="Grigoriev I.V."/>
            <person name="Spatafora J.W."/>
        </authorList>
    </citation>
    <scope>NUCLEOTIDE SEQUENCE [LARGE SCALE GENOMIC DNA]</scope>
    <source>
        <strain evidence="9 10">AM-OR11-056</strain>
    </source>
</reference>
<dbReference type="InterPro" id="IPR036396">
    <property type="entry name" value="Cyt_P450_sf"/>
</dbReference>
<proteinExistence type="inferred from homology"/>
<keyword evidence="3 8" id="KW-0349">Heme</keyword>
<evidence type="ECO:0000313" key="9">
    <source>
        <dbReference type="EMBL" id="OJA20703.1"/>
    </source>
</evidence>
<comment type="caution">
    <text evidence="9">The sequence shown here is derived from an EMBL/GenBank/DDBJ whole genome shotgun (WGS) entry which is preliminary data.</text>
</comment>
<evidence type="ECO:0000256" key="3">
    <source>
        <dbReference type="ARBA" id="ARBA00022617"/>
    </source>
</evidence>
<evidence type="ECO:0000313" key="10">
    <source>
        <dbReference type="Proteomes" id="UP000183567"/>
    </source>
</evidence>
<dbReference type="STRING" id="180088.A0A1J8QJ86"/>
<keyword evidence="6 8" id="KW-0408">Iron</keyword>
<keyword evidence="7 8" id="KW-0503">Monooxygenase</keyword>